<dbReference type="SUPFAM" id="SSF54427">
    <property type="entry name" value="NTF2-like"/>
    <property type="match status" value="1"/>
</dbReference>
<reference evidence="2 3" key="1">
    <citation type="submission" date="2020-04" db="EMBL/GenBank/DDBJ databases">
        <title>MicrobeNet Type strains.</title>
        <authorList>
            <person name="Nicholson A.C."/>
        </authorList>
    </citation>
    <scope>NUCLEOTIDE SEQUENCE [LARGE SCALE GENOMIC DNA]</scope>
    <source>
        <strain evidence="2 3">JCM 12354</strain>
    </source>
</reference>
<name>A0A846XUN6_9NOCA</name>
<dbReference type="RefSeq" id="WP_067867943.1">
    <property type="nucleotide sequence ID" value="NZ_JAAXOP010000002.1"/>
</dbReference>
<gene>
    <name evidence="2" type="ORF">HGA08_05000</name>
</gene>
<dbReference type="EMBL" id="JAAXOP010000002">
    <property type="protein sequence ID" value="NKY49570.1"/>
    <property type="molecule type" value="Genomic_DNA"/>
</dbReference>
<evidence type="ECO:0000259" key="1">
    <source>
        <dbReference type="Pfam" id="PF13577"/>
    </source>
</evidence>
<dbReference type="InterPro" id="IPR032710">
    <property type="entry name" value="NTF2-like_dom_sf"/>
</dbReference>
<dbReference type="Proteomes" id="UP000565711">
    <property type="component" value="Unassembled WGS sequence"/>
</dbReference>
<dbReference type="AlphaFoldDB" id="A0A846XUN6"/>
<dbReference type="Gene3D" id="3.10.450.50">
    <property type="match status" value="1"/>
</dbReference>
<dbReference type="InterPro" id="IPR037401">
    <property type="entry name" value="SnoaL-like"/>
</dbReference>
<comment type="caution">
    <text evidence="2">The sequence shown here is derived from an EMBL/GenBank/DDBJ whole genome shotgun (WGS) entry which is preliminary data.</text>
</comment>
<accession>A0A846XUN6</accession>
<dbReference type="Pfam" id="PF13577">
    <property type="entry name" value="SnoaL_4"/>
    <property type="match status" value="1"/>
</dbReference>
<feature type="domain" description="SnoaL-like" evidence="1">
    <location>
        <begin position="7"/>
        <end position="125"/>
    </location>
</feature>
<evidence type="ECO:0000313" key="2">
    <source>
        <dbReference type="EMBL" id="NKY49570.1"/>
    </source>
</evidence>
<organism evidence="2 3">
    <name type="scientific">Nocardia vermiculata</name>
    <dbReference type="NCBI Taxonomy" id="257274"/>
    <lineage>
        <taxon>Bacteria</taxon>
        <taxon>Bacillati</taxon>
        <taxon>Actinomycetota</taxon>
        <taxon>Actinomycetes</taxon>
        <taxon>Mycobacteriales</taxon>
        <taxon>Nocardiaceae</taxon>
        <taxon>Nocardia</taxon>
    </lineage>
</organism>
<protein>
    <submittedName>
        <fullName evidence="2">Nuclear transport factor 2 family protein</fullName>
    </submittedName>
</protein>
<keyword evidence="3" id="KW-1185">Reference proteome</keyword>
<proteinExistence type="predicted"/>
<evidence type="ECO:0000313" key="3">
    <source>
        <dbReference type="Proteomes" id="UP000565711"/>
    </source>
</evidence>
<sequence>MATVVLTAEDRFAITDLINLHGHLTDNGDLDGWPALFSEDVVYDVTALGGDVLVGLHALRAAALELGERNPVAHHVTNIVLNEVADGTVRALSKGLSIWTDGSAGSVTYEDTIGRVGDGWKITHRIVRPRRQPLRP</sequence>